<dbReference type="RefSeq" id="WP_377915225.1">
    <property type="nucleotide sequence ID" value="NZ_JBHRZT010000052.1"/>
</dbReference>
<dbReference type="EMBL" id="JBHRZT010000052">
    <property type="protein sequence ID" value="MFC3884096.1"/>
    <property type="molecule type" value="Genomic_DNA"/>
</dbReference>
<proteinExistence type="predicted"/>
<dbReference type="Proteomes" id="UP001595752">
    <property type="component" value="Unassembled WGS sequence"/>
</dbReference>
<comment type="caution">
    <text evidence="1">The sequence shown here is derived from an EMBL/GenBank/DDBJ whole genome shotgun (WGS) entry which is preliminary data.</text>
</comment>
<gene>
    <name evidence="1" type="ORF">ACFOU2_11580</name>
</gene>
<evidence type="ECO:0000313" key="2">
    <source>
        <dbReference type="Proteomes" id="UP001595752"/>
    </source>
</evidence>
<sequence>MSSTVQTIEDYLLYLEEKGFHLREDARGFISFGKHYTGASDEIVNCAIEWTLKVQKEFDGSFFMSLLENLTTQNITSRKRAYLFLKQRGMIQ</sequence>
<protein>
    <submittedName>
        <fullName evidence="1">DUF6123 family protein</fullName>
    </submittedName>
</protein>
<accession>A0ABV8B1I5</accession>
<name>A0ABV8B1I5_9BACI</name>
<organism evidence="1 2">
    <name type="scientific">Bacillus songklensis</name>
    <dbReference type="NCBI Taxonomy" id="1069116"/>
    <lineage>
        <taxon>Bacteria</taxon>
        <taxon>Bacillati</taxon>
        <taxon>Bacillota</taxon>
        <taxon>Bacilli</taxon>
        <taxon>Bacillales</taxon>
        <taxon>Bacillaceae</taxon>
        <taxon>Bacillus</taxon>
    </lineage>
</organism>
<dbReference type="Pfam" id="PF19618">
    <property type="entry name" value="DUF6123"/>
    <property type="match status" value="1"/>
</dbReference>
<reference evidence="2" key="1">
    <citation type="journal article" date="2019" name="Int. J. Syst. Evol. Microbiol.">
        <title>The Global Catalogue of Microorganisms (GCM) 10K type strain sequencing project: providing services to taxonomists for standard genome sequencing and annotation.</title>
        <authorList>
            <consortium name="The Broad Institute Genomics Platform"/>
            <consortium name="The Broad Institute Genome Sequencing Center for Infectious Disease"/>
            <person name="Wu L."/>
            <person name="Ma J."/>
        </authorList>
    </citation>
    <scope>NUCLEOTIDE SEQUENCE [LARGE SCALE GENOMIC DNA]</scope>
    <source>
        <strain evidence="2">CCUG 61889</strain>
    </source>
</reference>
<keyword evidence="2" id="KW-1185">Reference proteome</keyword>
<evidence type="ECO:0000313" key="1">
    <source>
        <dbReference type="EMBL" id="MFC3884096.1"/>
    </source>
</evidence>
<dbReference type="InterPro" id="IPR046126">
    <property type="entry name" value="DUF6123"/>
</dbReference>